<dbReference type="Pfam" id="PF01943">
    <property type="entry name" value="Polysacc_synt"/>
    <property type="match status" value="1"/>
</dbReference>
<evidence type="ECO:0000256" key="5">
    <source>
        <dbReference type="ARBA" id="ARBA00023136"/>
    </source>
</evidence>
<dbReference type="PANTHER" id="PTHR30250:SF29">
    <property type="entry name" value="POLYSACCHARIDE BIOSYNTHESIS PROTEIN C-TERMINAL DOMAIN-CONTAINING PROTEIN"/>
    <property type="match status" value="1"/>
</dbReference>
<dbReference type="InterPro" id="IPR002797">
    <property type="entry name" value="Polysacc_synth"/>
</dbReference>
<feature type="transmembrane region" description="Helical" evidence="6">
    <location>
        <begin position="160"/>
        <end position="182"/>
    </location>
</feature>
<keyword evidence="5 6" id="KW-0472">Membrane</keyword>
<feature type="transmembrane region" description="Helical" evidence="6">
    <location>
        <begin position="447"/>
        <end position="468"/>
    </location>
</feature>
<feature type="transmembrane region" description="Helical" evidence="6">
    <location>
        <begin position="357"/>
        <end position="375"/>
    </location>
</feature>
<evidence type="ECO:0000256" key="2">
    <source>
        <dbReference type="ARBA" id="ARBA00022475"/>
    </source>
</evidence>
<keyword evidence="3 6" id="KW-0812">Transmembrane</keyword>
<evidence type="ECO:0000256" key="1">
    <source>
        <dbReference type="ARBA" id="ARBA00004651"/>
    </source>
</evidence>
<reference evidence="7" key="1">
    <citation type="submission" date="2020-12" db="EMBL/GenBank/DDBJ databases">
        <title>Vagococcus allomyrinae sp. nov. and Enterococcus lavae sp. nov., isolated from the larvae of Allomyrina dichotoma.</title>
        <authorList>
            <person name="Lee S.D."/>
        </authorList>
    </citation>
    <scope>NUCLEOTIDE SEQUENCE</scope>
    <source>
        <strain evidence="7">BWB3-3</strain>
    </source>
</reference>
<feature type="transmembrane region" description="Helical" evidence="6">
    <location>
        <begin position="323"/>
        <end position="345"/>
    </location>
</feature>
<dbReference type="PANTHER" id="PTHR30250">
    <property type="entry name" value="PST FAMILY PREDICTED COLANIC ACID TRANSPORTER"/>
    <property type="match status" value="1"/>
</dbReference>
<comment type="subcellular location">
    <subcellularLocation>
        <location evidence="1">Cell membrane</location>
        <topology evidence="1">Multi-pass membrane protein</topology>
    </subcellularLocation>
</comment>
<dbReference type="AlphaFoldDB" id="A0A940SU93"/>
<keyword evidence="8" id="KW-1185">Reference proteome</keyword>
<comment type="caution">
    <text evidence="7">The sequence shown here is derived from an EMBL/GenBank/DDBJ whole genome shotgun (WGS) entry which is preliminary data.</text>
</comment>
<accession>A0A940SU93</accession>
<evidence type="ECO:0000313" key="7">
    <source>
        <dbReference type="EMBL" id="MBP1044052.1"/>
    </source>
</evidence>
<proteinExistence type="predicted"/>
<evidence type="ECO:0000256" key="4">
    <source>
        <dbReference type="ARBA" id="ARBA00022989"/>
    </source>
</evidence>
<organism evidence="7 8">
    <name type="scientific">Vagococcus allomyrinae</name>
    <dbReference type="NCBI Taxonomy" id="2794353"/>
    <lineage>
        <taxon>Bacteria</taxon>
        <taxon>Bacillati</taxon>
        <taxon>Bacillota</taxon>
        <taxon>Bacilli</taxon>
        <taxon>Lactobacillales</taxon>
        <taxon>Enterococcaceae</taxon>
        <taxon>Vagococcus</taxon>
    </lineage>
</organism>
<dbReference type="InterPro" id="IPR050833">
    <property type="entry name" value="Poly_Biosynth_Transport"/>
</dbReference>
<dbReference type="RefSeq" id="WP_209532135.1">
    <property type="nucleotide sequence ID" value="NZ_JAEEGA010000021.1"/>
</dbReference>
<evidence type="ECO:0000256" key="6">
    <source>
        <dbReference type="SAM" id="Phobius"/>
    </source>
</evidence>
<feature type="transmembrane region" description="Helical" evidence="6">
    <location>
        <begin position="188"/>
        <end position="206"/>
    </location>
</feature>
<feature type="transmembrane region" description="Helical" evidence="6">
    <location>
        <begin position="12"/>
        <end position="30"/>
    </location>
</feature>
<sequence>MAKASQQRLMRGALLLTVTSFMVKILSAVYRVPFQNMVGDEGFYAYQQVYPIYGIAMTLSLSGLPVFLSKLVAEQEEEQQKLSVVRQIFPLVFGLSAIMFGVTFFGGDLLASWMGDKALAPLIKMVSFVFLLTPFLTSYRGYFQGELMMAPTAYSQLLEQFLRVGVILGAAFILTKIGWSIYQVGTMAMAGALVGGLGALIILWQYRPDKGLLGKGRIHLEQGKESRSYFRRFLVEGGLICGYSSLLVLFQLVDSFVIKNQLVMSGLTNMEAKITKGIYDRGQPLVQVGLVIAVALTTSFLPTLTKYHMEKKQVFYERTASTFLRVTIVIASGASVGLMLLLPYVNSSLFGDDRETLSLSLLMGTIFLMSLILAFQTLFQSRNYYRPALYGLVLGCVVKVLVSPVLTSYLGTVGASLATLLGLGACLFVLVYNALQMSKYGINSQFIWKLMICLGMMVVTLVVYRWGVDSWLVANESRPLFMAGALVGVALGGSVFLWLLISSRLFTLREWLMIPMGKKLLRLKK</sequence>
<name>A0A940SU93_9ENTE</name>
<dbReference type="EMBL" id="JAEEGA010000021">
    <property type="protein sequence ID" value="MBP1044052.1"/>
    <property type="molecule type" value="Genomic_DNA"/>
</dbReference>
<feature type="transmembrane region" description="Helical" evidence="6">
    <location>
        <begin position="387"/>
        <end position="407"/>
    </location>
</feature>
<dbReference type="GO" id="GO:0005886">
    <property type="term" value="C:plasma membrane"/>
    <property type="evidence" value="ECO:0007669"/>
    <property type="project" value="UniProtKB-SubCell"/>
</dbReference>
<dbReference type="CDD" id="cd13124">
    <property type="entry name" value="MATE_SpoVB_like"/>
    <property type="match status" value="1"/>
</dbReference>
<evidence type="ECO:0000313" key="8">
    <source>
        <dbReference type="Proteomes" id="UP000674938"/>
    </source>
</evidence>
<feature type="transmembrane region" description="Helical" evidence="6">
    <location>
        <begin position="413"/>
        <end position="435"/>
    </location>
</feature>
<keyword evidence="2" id="KW-1003">Cell membrane</keyword>
<evidence type="ECO:0000256" key="3">
    <source>
        <dbReference type="ARBA" id="ARBA00022692"/>
    </source>
</evidence>
<gene>
    <name evidence="7" type="ORF">I6N95_23870</name>
</gene>
<protein>
    <submittedName>
        <fullName evidence="7">Polysaccharide biosynthesis protein</fullName>
    </submittedName>
</protein>
<dbReference type="InterPro" id="IPR024923">
    <property type="entry name" value="PG_synth_SpoVB"/>
</dbReference>
<feature type="transmembrane region" description="Helical" evidence="6">
    <location>
        <begin position="285"/>
        <end position="302"/>
    </location>
</feature>
<feature type="transmembrane region" description="Helical" evidence="6">
    <location>
        <begin position="50"/>
        <end position="68"/>
    </location>
</feature>
<feature type="transmembrane region" description="Helical" evidence="6">
    <location>
        <begin position="118"/>
        <end position="139"/>
    </location>
</feature>
<feature type="transmembrane region" description="Helical" evidence="6">
    <location>
        <begin position="88"/>
        <end position="106"/>
    </location>
</feature>
<keyword evidence="4 6" id="KW-1133">Transmembrane helix</keyword>
<feature type="transmembrane region" description="Helical" evidence="6">
    <location>
        <begin position="233"/>
        <end position="253"/>
    </location>
</feature>
<dbReference type="Proteomes" id="UP000674938">
    <property type="component" value="Unassembled WGS sequence"/>
</dbReference>
<feature type="transmembrane region" description="Helical" evidence="6">
    <location>
        <begin position="480"/>
        <end position="501"/>
    </location>
</feature>